<dbReference type="Pfam" id="PF00135">
    <property type="entry name" value="COesterase"/>
    <property type="match status" value="2"/>
</dbReference>
<dbReference type="Gene3D" id="3.40.50.1820">
    <property type="entry name" value="alpha/beta hydrolase"/>
    <property type="match status" value="1"/>
</dbReference>
<keyword evidence="4" id="KW-0325">Glycoprotein</keyword>
<gene>
    <name evidence="7" type="ORF">HPB51_005337</name>
</gene>
<dbReference type="GO" id="GO:0019695">
    <property type="term" value="P:choline metabolic process"/>
    <property type="evidence" value="ECO:0007669"/>
    <property type="project" value="TreeGrafter"/>
</dbReference>
<evidence type="ECO:0000313" key="8">
    <source>
        <dbReference type="Proteomes" id="UP000821866"/>
    </source>
</evidence>
<keyword evidence="5" id="KW-0732">Signal</keyword>
<dbReference type="Proteomes" id="UP000821866">
    <property type="component" value="Chromosome 1"/>
</dbReference>
<protein>
    <recommendedName>
        <fullName evidence="5">Carboxylic ester hydrolase</fullName>
        <ecNumber evidence="5">3.1.1.-</ecNumber>
    </recommendedName>
</protein>
<dbReference type="GO" id="GO:0005615">
    <property type="term" value="C:extracellular space"/>
    <property type="evidence" value="ECO:0007669"/>
    <property type="project" value="TreeGrafter"/>
</dbReference>
<organism evidence="7 8">
    <name type="scientific">Rhipicephalus microplus</name>
    <name type="common">Cattle tick</name>
    <name type="synonym">Boophilus microplus</name>
    <dbReference type="NCBI Taxonomy" id="6941"/>
    <lineage>
        <taxon>Eukaryota</taxon>
        <taxon>Metazoa</taxon>
        <taxon>Ecdysozoa</taxon>
        <taxon>Arthropoda</taxon>
        <taxon>Chelicerata</taxon>
        <taxon>Arachnida</taxon>
        <taxon>Acari</taxon>
        <taxon>Parasitiformes</taxon>
        <taxon>Ixodida</taxon>
        <taxon>Ixodoidea</taxon>
        <taxon>Ixodidae</taxon>
        <taxon>Rhipicephalinae</taxon>
        <taxon>Rhipicephalus</taxon>
        <taxon>Boophilus</taxon>
    </lineage>
</organism>
<proteinExistence type="inferred from homology"/>
<dbReference type="InterPro" id="IPR019826">
    <property type="entry name" value="Carboxylesterase_B_AS"/>
</dbReference>
<dbReference type="GO" id="GO:0006581">
    <property type="term" value="P:acetylcholine catabolic process"/>
    <property type="evidence" value="ECO:0007669"/>
    <property type="project" value="TreeGrafter"/>
</dbReference>
<sequence length="454" mass="49217">MLSVASAGLFALCVTAAGVTAGRHITTETLNGHVRGLIENVGGVNVATYLGIPYAEPPVGELRFRKPLPAKPVASDDLGRPELRKPLRPSQRPKPLGVLVWIHGGGYRTGTASQVLYDGKALSAVGDIVVVSINYRLGSLGFLYTGPGSSSGNYALWDQHLCLLWVRDNIARFGGDPGRVTVYGESAGSIGIGAQLVSPRNAGLIHRAIMASGSNYWLVPPQNAVGHEYADRIARHVGCLDESKPSSKTHPEQVIECLRSAPVHKIIDAEDTQFHKEIVTFTPSHGDDYLPLPEVDAISRGLFIPLESILAGATTEEGGVFLYFRVPSFINSTSAPKLTKPEVVDLLTNQYFGYLPGETRSFLIDEYMRRVSGLSDYSGNLKRVNGHSGRLPRLLSDQVLRGGVRQDEPSRVLLFVRLSLRAWLLALLDGFHSLCGPSVHVRNAVPIPRALLER</sequence>
<keyword evidence="8" id="KW-1185">Reference proteome</keyword>
<evidence type="ECO:0000256" key="3">
    <source>
        <dbReference type="ARBA" id="ARBA00022801"/>
    </source>
</evidence>
<dbReference type="InterPro" id="IPR002018">
    <property type="entry name" value="CarbesteraseB"/>
</dbReference>
<dbReference type="SUPFAM" id="SSF53474">
    <property type="entry name" value="alpha/beta-Hydrolases"/>
    <property type="match status" value="1"/>
</dbReference>
<keyword evidence="3 5" id="KW-0378">Hydrolase</keyword>
<dbReference type="VEuPathDB" id="VectorBase:LOC119166885"/>
<dbReference type="AlphaFoldDB" id="A0A9J6EY25"/>
<evidence type="ECO:0000313" key="7">
    <source>
        <dbReference type="EMBL" id="KAH8039161.1"/>
    </source>
</evidence>
<feature type="domain" description="Carboxylesterase type B" evidence="6">
    <location>
        <begin position="25"/>
        <end position="72"/>
    </location>
</feature>
<evidence type="ECO:0000256" key="2">
    <source>
        <dbReference type="ARBA" id="ARBA00022487"/>
    </source>
</evidence>
<reference evidence="7" key="1">
    <citation type="journal article" date="2020" name="Cell">
        <title>Large-Scale Comparative Analyses of Tick Genomes Elucidate Their Genetic Diversity and Vector Capacities.</title>
        <authorList>
            <consortium name="Tick Genome and Microbiome Consortium (TIGMIC)"/>
            <person name="Jia N."/>
            <person name="Wang J."/>
            <person name="Shi W."/>
            <person name="Du L."/>
            <person name="Sun Y."/>
            <person name="Zhan W."/>
            <person name="Jiang J.F."/>
            <person name="Wang Q."/>
            <person name="Zhang B."/>
            <person name="Ji P."/>
            <person name="Bell-Sakyi L."/>
            <person name="Cui X.M."/>
            <person name="Yuan T.T."/>
            <person name="Jiang B.G."/>
            <person name="Yang W.F."/>
            <person name="Lam T.T."/>
            <person name="Chang Q.C."/>
            <person name="Ding S.J."/>
            <person name="Wang X.J."/>
            <person name="Zhu J.G."/>
            <person name="Ruan X.D."/>
            <person name="Zhao L."/>
            <person name="Wei J.T."/>
            <person name="Ye R.Z."/>
            <person name="Que T.C."/>
            <person name="Du C.H."/>
            <person name="Zhou Y.H."/>
            <person name="Cheng J.X."/>
            <person name="Dai P.F."/>
            <person name="Guo W.B."/>
            <person name="Han X.H."/>
            <person name="Huang E.J."/>
            <person name="Li L.F."/>
            <person name="Wei W."/>
            <person name="Gao Y.C."/>
            <person name="Liu J.Z."/>
            <person name="Shao H.Z."/>
            <person name="Wang X."/>
            <person name="Wang C.C."/>
            <person name="Yang T.C."/>
            <person name="Huo Q.B."/>
            <person name="Li W."/>
            <person name="Chen H.Y."/>
            <person name="Chen S.E."/>
            <person name="Zhou L.G."/>
            <person name="Ni X.B."/>
            <person name="Tian J.H."/>
            <person name="Sheng Y."/>
            <person name="Liu T."/>
            <person name="Pan Y.S."/>
            <person name="Xia L.Y."/>
            <person name="Li J."/>
            <person name="Zhao F."/>
            <person name="Cao W.C."/>
        </authorList>
    </citation>
    <scope>NUCLEOTIDE SEQUENCE</scope>
    <source>
        <strain evidence="7">Rmic-2018</strain>
    </source>
</reference>
<dbReference type="PANTHER" id="PTHR43918">
    <property type="entry name" value="ACETYLCHOLINESTERASE"/>
    <property type="match status" value="1"/>
</dbReference>
<reference evidence="7" key="2">
    <citation type="submission" date="2021-09" db="EMBL/GenBank/DDBJ databases">
        <authorList>
            <person name="Jia N."/>
            <person name="Wang J."/>
            <person name="Shi W."/>
            <person name="Du L."/>
            <person name="Sun Y."/>
            <person name="Zhan W."/>
            <person name="Jiang J."/>
            <person name="Wang Q."/>
            <person name="Zhang B."/>
            <person name="Ji P."/>
            <person name="Sakyi L.B."/>
            <person name="Cui X."/>
            <person name="Yuan T."/>
            <person name="Jiang B."/>
            <person name="Yang W."/>
            <person name="Lam T.T.-Y."/>
            <person name="Chang Q."/>
            <person name="Ding S."/>
            <person name="Wang X."/>
            <person name="Zhu J."/>
            <person name="Ruan X."/>
            <person name="Zhao L."/>
            <person name="Wei J."/>
            <person name="Que T."/>
            <person name="Du C."/>
            <person name="Cheng J."/>
            <person name="Dai P."/>
            <person name="Han X."/>
            <person name="Huang E."/>
            <person name="Gao Y."/>
            <person name="Liu J."/>
            <person name="Shao H."/>
            <person name="Ye R."/>
            <person name="Li L."/>
            <person name="Wei W."/>
            <person name="Wang X."/>
            <person name="Wang C."/>
            <person name="Huo Q."/>
            <person name="Li W."/>
            <person name="Guo W."/>
            <person name="Chen H."/>
            <person name="Chen S."/>
            <person name="Zhou L."/>
            <person name="Zhou L."/>
            <person name="Ni X."/>
            <person name="Tian J."/>
            <person name="Zhou Y."/>
            <person name="Sheng Y."/>
            <person name="Liu T."/>
            <person name="Pan Y."/>
            <person name="Xia L."/>
            <person name="Li J."/>
            <person name="Zhao F."/>
            <person name="Cao W."/>
        </authorList>
    </citation>
    <scope>NUCLEOTIDE SEQUENCE</scope>
    <source>
        <strain evidence="7">Rmic-2018</strain>
        <tissue evidence="7">Larvae</tissue>
    </source>
</reference>
<comment type="similarity">
    <text evidence="1 5">Belongs to the type-B carboxylesterase/lipase family.</text>
</comment>
<dbReference type="PANTHER" id="PTHR43918:SF4">
    <property type="entry name" value="CARBOXYLIC ESTER HYDROLASE"/>
    <property type="match status" value="1"/>
</dbReference>
<comment type="caution">
    <text evidence="7">The sequence shown here is derived from an EMBL/GenBank/DDBJ whole genome shotgun (WGS) entry which is preliminary data.</text>
</comment>
<name>A0A9J6EY25_RHIMP</name>
<evidence type="ECO:0000256" key="5">
    <source>
        <dbReference type="RuleBase" id="RU361235"/>
    </source>
</evidence>
<dbReference type="PROSITE" id="PS00122">
    <property type="entry name" value="CARBOXYLESTERASE_B_1"/>
    <property type="match status" value="1"/>
</dbReference>
<dbReference type="InterPro" id="IPR050654">
    <property type="entry name" value="AChE-related_enzymes"/>
</dbReference>
<dbReference type="EMBL" id="JABSTU010000001">
    <property type="protein sequence ID" value="KAH8039161.1"/>
    <property type="molecule type" value="Genomic_DNA"/>
</dbReference>
<evidence type="ECO:0000256" key="1">
    <source>
        <dbReference type="ARBA" id="ARBA00005964"/>
    </source>
</evidence>
<feature type="chain" id="PRO_5039962539" description="Carboxylic ester hydrolase" evidence="5">
    <location>
        <begin position="22"/>
        <end position="454"/>
    </location>
</feature>
<dbReference type="EC" id="3.1.1.-" evidence="5"/>
<keyword evidence="2" id="KW-0719">Serine esterase</keyword>
<feature type="domain" description="Carboxylesterase type B" evidence="6">
    <location>
        <begin position="91"/>
        <end position="368"/>
    </location>
</feature>
<accession>A0A9J6EY25</accession>
<dbReference type="GO" id="GO:0005886">
    <property type="term" value="C:plasma membrane"/>
    <property type="evidence" value="ECO:0007669"/>
    <property type="project" value="TreeGrafter"/>
</dbReference>
<evidence type="ECO:0000259" key="6">
    <source>
        <dbReference type="Pfam" id="PF00135"/>
    </source>
</evidence>
<dbReference type="InterPro" id="IPR029058">
    <property type="entry name" value="AB_hydrolase_fold"/>
</dbReference>
<dbReference type="GO" id="GO:0003990">
    <property type="term" value="F:acetylcholinesterase activity"/>
    <property type="evidence" value="ECO:0007669"/>
    <property type="project" value="TreeGrafter"/>
</dbReference>
<feature type="signal peptide" evidence="5">
    <location>
        <begin position="1"/>
        <end position="21"/>
    </location>
</feature>
<evidence type="ECO:0000256" key="4">
    <source>
        <dbReference type="ARBA" id="ARBA00023180"/>
    </source>
</evidence>